<dbReference type="EMBL" id="AZAC01000033">
    <property type="protein sequence ID" value="KIX12351.1"/>
    <property type="molecule type" value="Genomic_DNA"/>
</dbReference>
<protein>
    <submittedName>
        <fullName evidence="1">Uncharacterized protein</fullName>
    </submittedName>
</protein>
<accession>A0A0D2J9G9</accession>
<proteinExistence type="predicted"/>
<dbReference type="InParanoid" id="A0A0D2J9G9"/>
<reference evidence="1 2" key="1">
    <citation type="submission" date="2013-11" db="EMBL/GenBank/DDBJ databases">
        <title>Metagenomic analysis of a methanogenic consortium involved in long chain n-alkane degradation.</title>
        <authorList>
            <person name="Davidova I.A."/>
            <person name="Callaghan A.V."/>
            <person name="Wawrik B."/>
            <person name="Pruitt S."/>
            <person name="Marks C."/>
            <person name="Duncan K.E."/>
            <person name="Suflita J.M."/>
        </authorList>
    </citation>
    <scope>NUCLEOTIDE SEQUENCE [LARGE SCALE GENOMIC DNA]</scope>
    <source>
        <strain evidence="1 2">SPR</strain>
    </source>
</reference>
<dbReference type="Proteomes" id="UP000032233">
    <property type="component" value="Unassembled WGS sequence"/>
</dbReference>
<sequence length="64" mass="7474">MSRNLKNDYLSVGFWVKKLFLEIKTKILLFNLFINLSQGSPIMKNIYTLGQPGSVSGFHREQRR</sequence>
<keyword evidence="2" id="KW-1185">Reference proteome</keyword>
<comment type="caution">
    <text evidence="1">The sequence shown here is derived from an EMBL/GenBank/DDBJ whole genome shotgun (WGS) entry which is preliminary data.</text>
</comment>
<gene>
    <name evidence="1" type="ORF">X474_19315</name>
</gene>
<name>A0A0D2J9G9_9BACT</name>
<organism evidence="1 2">
    <name type="scientific">Dethiosulfatarculus sandiegensis</name>
    <dbReference type="NCBI Taxonomy" id="1429043"/>
    <lineage>
        <taxon>Bacteria</taxon>
        <taxon>Pseudomonadati</taxon>
        <taxon>Thermodesulfobacteriota</taxon>
        <taxon>Desulfarculia</taxon>
        <taxon>Desulfarculales</taxon>
        <taxon>Desulfarculaceae</taxon>
        <taxon>Dethiosulfatarculus</taxon>
    </lineage>
</organism>
<evidence type="ECO:0000313" key="2">
    <source>
        <dbReference type="Proteomes" id="UP000032233"/>
    </source>
</evidence>
<evidence type="ECO:0000313" key="1">
    <source>
        <dbReference type="EMBL" id="KIX12351.1"/>
    </source>
</evidence>
<dbReference type="STRING" id="1429043.X474_19315"/>
<dbReference type="AlphaFoldDB" id="A0A0D2J9G9"/>